<feature type="compositionally biased region" description="Basic and acidic residues" evidence="1">
    <location>
        <begin position="30"/>
        <end position="56"/>
    </location>
</feature>
<evidence type="ECO:0000313" key="2">
    <source>
        <dbReference type="EMBL" id="EGG22910.1"/>
    </source>
</evidence>
<feature type="compositionally biased region" description="Polar residues" evidence="1">
    <location>
        <begin position="57"/>
        <end position="74"/>
    </location>
</feature>
<dbReference type="InterPro" id="IPR042216">
    <property type="entry name" value="MitoNEET_CISD"/>
</dbReference>
<dbReference type="KEGG" id="dfa:DFA_05040"/>
<dbReference type="Proteomes" id="UP000007797">
    <property type="component" value="Unassembled WGS sequence"/>
</dbReference>
<dbReference type="EMBL" id="GL883008">
    <property type="protein sequence ID" value="EGG22910.1"/>
    <property type="molecule type" value="Genomic_DNA"/>
</dbReference>
<evidence type="ECO:0000313" key="3">
    <source>
        <dbReference type="Proteomes" id="UP000007797"/>
    </source>
</evidence>
<protein>
    <submittedName>
        <fullName evidence="2">Uncharacterized protein</fullName>
    </submittedName>
</protein>
<sequence>MNKETTTVTTDDIENDFKKKVVIEEEEEEKDKQDDKQPRESCKCDDDSSTHNKDDASNTVNNNKSQSTSNCSKCNRSKLVPRKIPMYGPYTVRGLQKDVTYHYCTCGLTKDRQPFCDQLSSAVTEVAVVWDGMLDRVCTDVHTIAFNSDPFVYFEAILVDVQSFQNDSKLFQQTERERETEKKKEN</sequence>
<dbReference type="Gene3D" id="3.40.5.90">
    <property type="entry name" value="CDGSH iron-sulfur domain, mitoNEET-type"/>
    <property type="match status" value="1"/>
</dbReference>
<dbReference type="RefSeq" id="XP_004360761.1">
    <property type="nucleotide sequence ID" value="XM_004360704.1"/>
</dbReference>
<feature type="region of interest" description="Disordered" evidence="1">
    <location>
        <begin position="1"/>
        <end position="74"/>
    </location>
</feature>
<dbReference type="AlphaFoldDB" id="F4PN17"/>
<reference evidence="3" key="1">
    <citation type="journal article" date="2011" name="Genome Res.">
        <title>Phylogeny-wide analysis of social amoeba genomes highlights ancient origins for complex intercellular communication.</title>
        <authorList>
            <person name="Heidel A.J."/>
            <person name="Lawal H.M."/>
            <person name="Felder M."/>
            <person name="Schilde C."/>
            <person name="Helps N.R."/>
            <person name="Tunggal B."/>
            <person name="Rivero F."/>
            <person name="John U."/>
            <person name="Schleicher M."/>
            <person name="Eichinger L."/>
            <person name="Platzer M."/>
            <person name="Noegel A.A."/>
            <person name="Schaap P."/>
            <person name="Gloeckner G."/>
        </authorList>
    </citation>
    <scope>NUCLEOTIDE SEQUENCE [LARGE SCALE GENOMIC DNA]</scope>
    <source>
        <strain evidence="3">SH3</strain>
    </source>
</reference>
<dbReference type="GeneID" id="14875508"/>
<proteinExistence type="predicted"/>
<accession>F4PN17</accession>
<organism evidence="2 3">
    <name type="scientific">Cavenderia fasciculata</name>
    <name type="common">Slime mold</name>
    <name type="synonym">Dictyostelium fasciculatum</name>
    <dbReference type="NCBI Taxonomy" id="261658"/>
    <lineage>
        <taxon>Eukaryota</taxon>
        <taxon>Amoebozoa</taxon>
        <taxon>Evosea</taxon>
        <taxon>Eumycetozoa</taxon>
        <taxon>Dictyostelia</taxon>
        <taxon>Acytosteliales</taxon>
        <taxon>Cavenderiaceae</taxon>
        <taxon>Cavenderia</taxon>
    </lineage>
</organism>
<name>F4PN17_CACFS</name>
<dbReference type="OrthoDB" id="15717at2759"/>
<gene>
    <name evidence="2" type="ORF">DFA_05040</name>
</gene>
<feature type="compositionally biased region" description="Polar residues" evidence="1">
    <location>
        <begin position="1"/>
        <end position="10"/>
    </location>
</feature>
<keyword evidence="3" id="KW-1185">Reference proteome</keyword>
<evidence type="ECO:0000256" key="1">
    <source>
        <dbReference type="SAM" id="MobiDB-lite"/>
    </source>
</evidence>